<dbReference type="GO" id="GO:0042802">
    <property type="term" value="F:identical protein binding"/>
    <property type="evidence" value="ECO:0007669"/>
    <property type="project" value="TreeGrafter"/>
</dbReference>
<dbReference type="EMBL" id="CYXV01000023">
    <property type="protein sequence ID" value="CUN19970.1"/>
    <property type="molecule type" value="Genomic_DNA"/>
</dbReference>
<dbReference type="PANTHER" id="PTHR40448">
    <property type="entry name" value="TWO-COMPONENT SENSOR HISTIDINE KINASE"/>
    <property type="match status" value="1"/>
</dbReference>
<dbReference type="PANTHER" id="PTHR40448:SF1">
    <property type="entry name" value="TWO-COMPONENT SENSOR HISTIDINE KINASE"/>
    <property type="match status" value="1"/>
</dbReference>
<dbReference type="GO" id="GO:0004673">
    <property type="term" value="F:protein histidine kinase activity"/>
    <property type="evidence" value="ECO:0007669"/>
    <property type="project" value="UniProtKB-EC"/>
</dbReference>
<dbReference type="AlphaFoldDB" id="A0A173V022"/>
<dbReference type="InterPro" id="IPR032834">
    <property type="entry name" value="NatK-like_C"/>
</dbReference>
<dbReference type="Proteomes" id="UP000095495">
    <property type="component" value="Unassembled WGS sequence"/>
</dbReference>
<gene>
    <name evidence="3" type="primary">citA</name>
    <name evidence="3" type="ORF">ERS852420_03402</name>
</gene>
<sequence>MAVSEITFFLSYMLMQIGGNLFDLWVWLLEKGYIAVDTFEWIVQISATFLQIIFYGIFLVLLYFALRKIIRSFSDKDYRIQRTELYFLLVPGTVGLLVCLLLRTIMITIENDMPKLLCDRYPILSIIVPAILILSLLSILYVVKTFQNMIVLNREKNSWIILEKQIGSMQEHMEEMEHIYSGIRSMKHDMKNTLSVIMQLATGNEETGNAELQAYLSELNRTMERLEFQFRTGNTVVDTLLNMKYHEAVRTIPDMQMDADRLLFPDNLLIQSYDIGIILGNALDNAIEACRKLKGKESDAETFIRLSSFRKGKMIFIEITNSFDGNVIRKRQSEFPATDKADKEAHGIGLANIKSVAEKYHGGVDWSVDGKVFILSVMMKDERRTENEY</sequence>
<keyword evidence="3" id="KW-0418">Kinase</keyword>
<dbReference type="EC" id="2.7.13.3" evidence="3"/>
<dbReference type="CDD" id="cd16935">
    <property type="entry name" value="HATPase_AgrC-ComD-like"/>
    <property type="match status" value="1"/>
</dbReference>
<dbReference type="Gene3D" id="3.30.565.10">
    <property type="entry name" value="Histidine kinase-like ATPase, C-terminal domain"/>
    <property type="match status" value="1"/>
</dbReference>
<keyword evidence="1" id="KW-0472">Membrane</keyword>
<feature type="transmembrane region" description="Helical" evidence="1">
    <location>
        <begin position="41"/>
        <end position="64"/>
    </location>
</feature>
<keyword evidence="3" id="KW-0808">Transferase</keyword>
<accession>A0A173V022</accession>
<feature type="transmembrane region" description="Helical" evidence="1">
    <location>
        <begin position="7"/>
        <end position="29"/>
    </location>
</feature>
<protein>
    <submittedName>
        <fullName evidence="3">Sensor histidine kinase CitA</fullName>
        <ecNumber evidence="3">2.7.13.3</ecNumber>
    </submittedName>
</protein>
<feature type="domain" description="Sensor histidine kinase NatK-like C-terminal" evidence="2">
    <location>
        <begin position="272"/>
        <end position="379"/>
    </location>
</feature>
<dbReference type="SUPFAM" id="SSF55874">
    <property type="entry name" value="ATPase domain of HSP90 chaperone/DNA topoisomerase II/histidine kinase"/>
    <property type="match status" value="1"/>
</dbReference>
<dbReference type="Pfam" id="PF14501">
    <property type="entry name" value="HATPase_c_5"/>
    <property type="match status" value="1"/>
</dbReference>
<feature type="transmembrane region" description="Helical" evidence="1">
    <location>
        <begin position="121"/>
        <end position="143"/>
    </location>
</feature>
<evidence type="ECO:0000256" key="1">
    <source>
        <dbReference type="SAM" id="Phobius"/>
    </source>
</evidence>
<evidence type="ECO:0000313" key="3">
    <source>
        <dbReference type="EMBL" id="CUN19970.1"/>
    </source>
</evidence>
<feature type="transmembrane region" description="Helical" evidence="1">
    <location>
        <begin position="85"/>
        <end position="109"/>
    </location>
</feature>
<evidence type="ECO:0000313" key="4">
    <source>
        <dbReference type="Proteomes" id="UP000095495"/>
    </source>
</evidence>
<reference evidence="3 4" key="1">
    <citation type="submission" date="2015-09" db="EMBL/GenBank/DDBJ databases">
        <authorList>
            <consortium name="Pathogen Informatics"/>
        </authorList>
    </citation>
    <scope>NUCLEOTIDE SEQUENCE [LARGE SCALE GENOMIC DNA]</scope>
    <source>
        <strain evidence="3 4">2789STDY5608863</strain>
    </source>
</reference>
<keyword evidence="1" id="KW-1133">Transmembrane helix</keyword>
<proteinExistence type="predicted"/>
<name>A0A173V022_9FIRM</name>
<evidence type="ECO:0000259" key="2">
    <source>
        <dbReference type="Pfam" id="PF14501"/>
    </source>
</evidence>
<dbReference type="InterPro" id="IPR036890">
    <property type="entry name" value="HATPase_C_sf"/>
</dbReference>
<organism evidence="3 4">
    <name type="scientific">Roseburia faecis</name>
    <dbReference type="NCBI Taxonomy" id="301302"/>
    <lineage>
        <taxon>Bacteria</taxon>
        <taxon>Bacillati</taxon>
        <taxon>Bacillota</taxon>
        <taxon>Clostridia</taxon>
        <taxon>Lachnospirales</taxon>
        <taxon>Lachnospiraceae</taxon>
        <taxon>Roseburia</taxon>
    </lineage>
</organism>
<keyword evidence="1" id="KW-0812">Transmembrane</keyword>